<keyword evidence="2" id="KW-0175">Coiled coil</keyword>
<sequence>MTGTNLGSLDVDLGFTITEADLQRALDRAEQFTKGKLKASLEVDTSALDRGTRALRKEMQDTQGVASETQKRIDAMFQQTTTSAKASAQAFRDQAAAEKQAAQEGQRRLRENAATAQLNARIAREQAAAERQAAEEGRQRMRDAAATAQLNARLAAQAAREEKTRSQASVNALDLEQRAYRNLWQARQISDDEAIQAQRRIYQQALLQSQAVDKTSDAYRRLTQVMAGAQRTIDSAQGINTPGGFAAGITQGITQALGNLGPFGQLLEQVINAGMSAAQQAAREGAQNVAEQAGAGLRTGLNAQAPTIRRAAANLAHEVQEGAEDALDIHSPSRVMQRIGQFAADGLAGGLLSKRGEVAAAAKSLANTVETNATPHLGAVSGGGVGGAGVPAVAVLPSAQQGLKSVAAQAALTTAALGGTVLAVGALGAGLVNGARKAAEYEQGLADISTLTDKLPSQLGGVGSSILKMSTEVGRSFSDLKAGYEEILGASVRGTESEPAALKFLERSAQLAKVTRTDVQTSADALTSILNAYELDASSATHVSDMLFASITAGKVRLDEIAGSLGSVAGQAKSLDVPMNELLGAMALLTTRGIPASTALEYIRSALSNVQKPSKEAAGVAKDLGIQFDAAALKSMGLVKFLDQLGRGVGDNSEALATLIGDVGGLQAVIGLLNGGLDDTGGILEQVTNSAGKLDTQVAKLRGTAQDSVDRFNASWSATQILFSGGLLDSFTKFLDTGINPVLKAVVDLKTELNNVKSPGELNAVLKITSADNLTTATLKLLFKAGGFMETPVGQLLNPATRLEGIARLVGRSSTTPAGPDVTLTRLQPLNGEGPLLPGQQRAIDAAVGGLVAAMGLAGRKLLNDFGVSGKDYHHDGAVSADAVHNGLDYGAPRGTPILAPFPGMISFRSDKKNGKVFDLVDAAGNRLVGIHLDQFNAEIQAALLAGAKQVLVTRGQQIGTIGNTGTTAGSYPHLHLMGYAAGSNTPSDARTIGYIGGVDPIAAQTRPNSSATARRFTTKTDDALIAEARRILGRLEQAVKDGDVTGKTKADAVLKAFQDSGPRAVAALEIVRSQVKQTNKETSKFGQGFDKLKDQLDLSGSMFKLNDNAQAYIKSLDGISKAASTAAATEKRKNGETDKYRALLDLAGDAAGKARQQRETLARDDDKAVQEEKTRAANRLKTQQDLQKALAEGREQDARASLQRLKDQQADELALAGDNVKKRAAIITQSGPAILAAEDRLARAQRDRAVKAAQQAADEARKAPGADLAAIEATRTEAVRQAYAAEKAARDGARRDQANAERTANKARADEEKRLQAELASLQLEKAKATAERLKVIDDRQLATFKGTAQERLALVRKLSQAEFERAERIARVQRNQALADAVGKPNAQALKDAAQAQYLLAVESARTTRLSEVRTATEAATQAQKAWNDELAEGVRLSEDAMASLDGMVLGGRDLVRQAQALPNTTKAYNDLFNRLVELREDLQTPGVADAYLESLDELGRRGLITAQQLAALKAALDDLSNPAQPQLPDNLQGRGITLDPTVDDAAAGILAAGERESLLAAMDRMNLDEVGEVYAGLILKGLENSELGKLIGQYLADQAEAITQSLQENGGLQFDLGDGTEDDLNIKETFPSDAEVRGIGVAAEDSAEDFFDLENAIENVLLLPWDEMMALLTGANLKPDQIEKITAAWRDFHRAGQLISDQDAARGSIPETMQGLFDSFGAGTIGAAGLREGLGALRVELQTLATAGDETAQRLLGLADDSIRATYDLEDAVAAAQMLNLDRQRESGAIGEQAYIDQRHVLQVAQETARYRLDIQDKTGIALQAAEAQHQQRLGQIIADGIKATQDLQRRVADQNLATTRQREAQDLEQRFALRRITESQYLAERQAQAEQGALDEFNAATRGLKAGTPEYEAQYAAFQARLTAIENQGVLDRMALQEKQFQAFLSGLNELGGALESAGSGLGTFIKFGASMADVFKRGALAVADFKKAFSAGGGLFEKLSAVGGIAGVVGAAINLVGQLGESILNMSPAFQDWKKNLLEVSEAQKKALGMNTGGFRSPWQQALEEDVANRDKLANAGFWQRAWWALTGSAPDVMKSESAKLLAELQTIFADLGAGLSNIFTSTMEAAFEKGDMADWAANFGKTFDELVGKTILKTMITAAIEQGAVANDLAALSKAIQEQRYEAIPGILTDVKAHARDALAPIAAVAPILPGYGGGTSVDSDPLTGNLFGNAPSVQLGIPRLEVTFPADVFKPLSDFASSVPIFHEGSTRLLEAANLIIASQRGRSGPPAPTGFGGLS</sequence>
<name>A0ABV8XUK7_9DEIO</name>
<dbReference type="RefSeq" id="WP_380042158.1">
    <property type="nucleotide sequence ID" value="NZ_JBHSEH010000028.1"/>
</dbReference>
<feature type="compositionally biased region" description="Basic and acidic residues" evidence="3">
    <location>
        <begin position="1157"/>
        <end position="1173"/>
    </location>
</feature>
<reference evidence="7" key="1">
    <citation type="journal article" date="2019" name="Int. J. Syst. Evol. Microbiol.">
        <title>The Global Catalogue of Microorganisms (GCM) 10K type strain sequencing project: providing services to taxonomists for standard genome sequencing and annotation.</title>
        <authorList>
            <consortium name="The Broad Institute Genomics Platform"/>
            <consortium name="The Broad Institute Genome Sequencing Center for Infectious Disease"/>
            <person name="Wu L."/>
            <person name="Ma J."/>
        </authorList>
    </citation>
    <scope>NUCLEOTIDE SEQUENCE [LARGE SCALE GENOMIC DNA]</scope>
    <source>
        <strain evidence="7">CCUG 56029</strain>
    </source>
</reference>
<dbReference type="EMBL" id="JBHSEH010000028">
    <property type="protein sequence ID" value="MFC4428025.1"/>
    <property type="molecule type" value="Genomic_DNA"/>
</dbReference>
<feature type="domain" description="M23ase beta-sheet core" evidence="4">
    <location>
        <begin position="884"/>
        <end position="978"/>
    </location>
</feature>
<dbReference type="Pfam" id="PF01551">
    <property type="entry name" value="Peptidase_M23"/>
    <property type="match status" value="1"/>
</dbReference>
<dbReference type="SUPFAM" id="SSF51261">
    <property type="entry name" value="Duplicated hybrid motif"/>
    <property type="match status" value="1"/>
</dbReference>
<gene>
    <name evidence="6" type="ORF">ACFOZ9_17605</name>
</gene>
<protein>
    <submittedName>
        <fullName evidence="6">Phage tail tape measure protein</fullName>
    </submittedName>
</protein>
<evidence type="ECO:0000256" key="3">
    <source>
        <dbReference type="SAM" id="MobiDB-lite"/>
    </source>
</evidence>
<keyword evidence="1" id="KW-1188">Viral release from host cell</keyword>
<dbReference type="Proteomes" id="UP001595998">
    <property type="component" value="Unassembled WGS sequence"/>
</dbReference>
<evidence type="ECO:0000313" key="6">
    <source>
        <dbReference type="EMBL" id="MFC4428025.1"/>
    </source>
</evidence>
<feature type="region of interest" description="Disordered" evidence="3">
    <location>
        <begin position="1290"/>
        <end position="1312"/>
    </location>
</feature>
<keyword evidence="7" id="KW-1185">Reference proteome</keyword>
<proteinExistence type="predicted"/>
<organism evidence="6 7">
    <name type="scientific">Deinococcus navajonensis</name>
    <dbReference type="NCBI Taxonomy" id="309884"/>
    <lineage>
        <taxon>Bacteria</taxon>
        <taxon>Thermotogati</taxon>
        <taxon>Deinococcota</taxon>
        <taxon>Deinococci</taxon>
        <taxon>Deinococcales</taxon>
        <taxon>Deinococcaceae</taxon>
        <taxon>Deinococcus</taxon>
    </lineage>
</organism>
<comment type="caution">
    <text evidence="6">The sequence shown here is derived from an EMBL/GenBank/DDBJ whole genome shotgun (WGS) entry which is preliminary data.</text>
</comment>
<evidence type="ECO:0000313" key="7">
    <source>
        <dbReference type="Proteomes" id="UP001595998"/>
    </source>
</evidence>
<dbReference type="PANTHER" id="PTHR37813">
    <property type="entry name" value="FELS-2 PROPHAGE PROTEIN"/>
    <property type="match status" value="1"/>
</dbReference>
<accession>A0ABV8XUK7</accession>
<evidence type="ECO:0000259" key="5">
    <source>
        <dbReference type="Pfam" id="PF10145"/>
    </source>
</evidence>
<dbReference type="InterPro" id="IPR010090">
    <property type="entry name" value="Phage_tape_meas"/>
</dbReference>
<feature type="domain" description="Phage tail tape measure protein" evidence="5">
    <location>
        <begin position="465"/>
        <end position="658"/>
    </location>
</feature>
<evidence type="ECO:0000256" key="2">
    <source>
        <dbReference type="SAM" id="Coils"/>
    </source>
</evidence>
<evidence type="ECO:0000256" key="1">
    <source>
        <dbReference type="ARBA" id="ARBA00022612"/>
    </source>
</evidence>
<dbReference type="CDD" id="cd12797">
    <property type="entry name" value="M23_peptidase"/>
    <property type="match status" value="1"/>
</dbReference>
<feature type="region of interest" description="Disordered" evidence="3">
    <location>
        <begin position="1152"/>
        <end position="1173"/>
    </location>
</feature>
<dbReference type="InterPro" id="IPR011055">
    <property type="entry name" value="Dup_hybrid_motif"/>
</dbReference>
<dbReference type="PANTHER" id="PTHR37813:SF1">
    <property type="entry name" value="FELS-2 PROPHAGE PROTEIN"/>
    <property type="match status" value="1"/>
</dbReference>
<dbReference type="Pfam" id="PF10145">
    <property type="entry name" value="PhageMin_Tail"/>
    <property type="match status" value="1"/>
</dbReference>
<dbReference type="NCBIfam" id="TIGR01760">
    <property type="entry name" value="tape_meas_TP901"/>
    <property type="match status" value="1"/>
</dbReference>
<dbReference type="InterPro" id="IPR016047">
    <property type="entry name" value="M23ase_b-sheet_dom"/>
</dbReference>
<dbReference type="Gene3D" id="2.70.70.10">
    <property type="entry name" value="Glucose Permease (Domain IIA)"/>
    <property type="match status" value="1"/>
</dbReference>
<evidence type="ECO:0000259" key="4">
    <source>
        <dbReference type="Pfam" id="PF01551"/>
    </source>
</evidence>
<feature type="coiled-coil region" evidence="2">
    <location>
        <begin position="92"/>
        <end position="144"/>
    </location>
</feature>